<dbReference type="Proteomes" id="UP000316665">
    <property type="component" value="Chromosome"/>
</dbReference>
<evidence type="ECO:0000259" key="5">
    <source>
        <dbReference type="PROSITE" id="PS51898"/>
    </source>
</evidence>
<dbReference type="KEGG" id="jas:FJQ89_00195"/>
<evidence type="ECO:0000256" key="2">
    <source>
        <dbReference type="ARBA" id="ARBA00022908"/>
    </source>
</evidence>
<keyword evidence="2" id="KW-0229">DNA integration</keyword>
<dbReference type="InterPro" id="IPR038488">
    <property type="entry name" value="Integrase_DNA-bd_sf"/>
</dbReference>
<protein>
    <submittedName>
        <fullName evidence="6">DUF4102 domain-containing protein</fullName>
    </submittedName>
</protein>
<evidence type="ECO:0000313" key="6">
    <source>
        <dbReference type="EMBL" id="QDG69007.1"/>
    </source>
</evidence>
<dbReference type="GO" id="GO:0003677">
    <property type="term" value="F:DNA binding"/>
    <property type="evidence" value="ECO:0007669"/>
    <property type="project" value="UniProtKB-KW"/>
</dbReference>
<dbReference type="AlphaFoldDB" id="A0A4Y6R982"/>
<dbReference type="Gene3D" id="3.30.160.390">
    <property type="entry name" value="Integrase, DNA-binding domain"/>
    <property type="match status" value="1"/>
</dbReference>
<dbReference type="EMBL" id="CP041185">
    <property type="protein sequence ID" value="QDG69007.1"/>
    <property type="molecule type" value="Genomic_DNA"/>
</dbReference>
<dbReference type="SUPFAM" id="SSF56349">
    <property type="entry name" value="DNA breaking-rejoining enzymes"/>
    <property type="match status" value="1"/>
</dbReference>
<dbReference type="InterPro" id="IPR010998">
    <property type="entry name" value="Integrase_recombinase_N"/>
</dbReference>
<dbReference type="GO" id="GO:0006310">
    <property type="term" value="P:DNA recombination"/>
    <property type="evidence" value="ECO:0007669"/>
    <property type="project" value="UniProtKB-KW"/>
</dbReference>
<dbReference type="InterPro" id="IPR050808">
    <property type="entry name" value="Phage_Integrase"/>
</dbReference>
<organism evidence="6 7">
    <name type="scientific">Janthinobacterium tructae</name>
    <dbReference type="NCBI Taxonomy" id="2590869"/>
    <lineage>
        <taxon>Bacteria</taxon>
        <taxon>Pseudomonadati</taxon>
        <taxon>Pseudomonadota</taxon>
        <taxon>Betaproteobacteria</taxon>
        <taxon>Burkholderiales</taxon>
        <taxon>Oxalobacteraceae</taxon>
        <taxon>Janthinobacterium</taxon>
    </lineage>
</organism>
<evidence type="ECO:0000313" key="7">
    <source>
        <dbReference type="Proteomes" id="UP000316665"/>
    </source>
</evidence>
<dbReference type="Gene3D" id="1.10.150.130">
    <property type="match status" value="1"/>
</dbReference>
<dbReference type="Pfam" id="PF22022">
    <property type="entry name" value="Phage_int_M"/>
    <property type="match status" value="1"/>
</dbReference>
<dbReference type="CDD" id="cd00801">
    <property type="entry name" value="INT_P4_C"/>
    <property type="match status" value="1"/>
</dbReference>
<reference evidence="6 7" key="1">
    <citation type="submission" date="2019-06" db="EMBL/GenBank/DDBJ databases">
        <title>Complete genome sequence of Janthinobacterium sp. SNU WT3 isolated from diseased rainbow trout.</title>
        <authorList>
            <person name="Oh W.T."/>
            <person name="Park S.C."/>
        </authorList>
    </citation>
    <scope>NUCLEOTIDE SEQUENCE [LARGE SCALE GENOMIC DNA]</scope>
    <source>
        <strain evidence="6 7">SNU WT3</strain>
    </source>
</reference>
<proteinExistence type="inferred from homology"/>
<keyword evidence="7" id="KW-1185">Reference proteome</keyword>
<keyword evidence="3" id="KW-0238">DNA-binding</keyword>
<dbReference type="InterPro" id="IPR013762">
    <property type="entry name" value="Integrase-like_cat_sf"/>
</dbReference>
<dbReference type="PANTHER" id="PTHR30629:SF2">
    <property type="entry name" value="PROPHAGE INTEGRASE INTS-RELATED"/>
    <property type="match status" value="1"/>
</dbReference>
<gene>
    <name evidence="6" type="ORF">FJQ89_00195</name>
</gene>
<feature type="domain" description="Tyr recombinase" evidence="5">
    <location>
        <begin position="214"/>
        <end position="387"/>
    </location>
</feature>
<sequence>MAIRMNKLSALVVGRTREPGYYGDGGGLVLQVSGAGARSWLFRYSVAGRRHEMGLGSCLAVDLVEARKKARQCRLLLSEGRDPLAMRRQEKQAGMLARARQMTFEQCAASYIAAHRHGWRNAKHVAQWENTLAAYVFPLAGALPVAAIDTDLVVKVLDAIWLSKTETATRIRGRIECILDWATVSGFRQGENPARWKGHLENLLANPNKVSPVKNRPALPWQEIGRFMAALSGQKGIAARALAFAILTAARSGEVRGARWPEIDLEAALWTIPAQRMKAGKEHRVPLSGGALALLRAVPRQGDIIFSGRKRGTQLSDMSLTAVLRRMQFDDITVHGFRSSFRDWCAEAAANAFSREVCEHALAHRLPDRVEAAYRRGDLFDKRIVLMQAWSDFCSNPAPSVV</sequence>
<dbReference type="Pfam" id="PF00589">
    <property type="entry name" value="Phage_integrase"/>
    <property type="match status" value="1"/>
</dbReference>
<dbReference type="InterPro" id="IPR025166">
    <property type="entry name" value="Integrase_DNA_bind_dom"/>
</dbReference>
<dbReference type="Pfam" id="PF13356">
    <property type="entry name" value="Arm-DNA-bind_3"/>
    <property type="match status" value="1"/>
</dbReference>
<dbReference type="OrthoDB" id="9775880at2"/>
<dbReference type="Gene3D" id="1.10.443.10">
    <property type="entry name" value="Intergrase catalytic core"/>
    <property type="match status" value="1"/>
</dbReference>
<dbReference type="InterPro" id="IPR053876">
    <property type="entry name" value="Phage_int_M"/>
</dbReference>
<accession>A0A4Y6R982</accession>
<dbReference type="InterPro" id="IPR002104">
    <property type="entry name" value="Integrase_catalytic"/>
</dbReference>
<dbReference type="GO" id="GO:0015074">
    <property type="term" value="P:DNA integration"/>
    <property type="evidence" value="ECO:0007669"/>
    <property type="project" value="UniProtKB-KW"/>
</dbReference>
<evidence type="ECO:0000256" key="1">
    <source>
        <dbReference type="ARBA" id="ARBA00008857"/>
    </source>
</evidence>
<comment type="similarity">
    <text evidence="1">Belongs to the 'phage' integrase family.</text>
</comment>
<keyword evidence="4" id="KW-0233">DNA recombination</keyword>
<dbReference type="PROSITE" id="PS51898">
    <property type="entry name" value="TYR_RECOMBINASE"/>
    <property type="match status" value="1"/>
</dbReference>
<dbReference type="PANTHER" id="PTHR30629">
    <property type="entry name" value="PROPHAGE INTEGRASE"/>
    <property type="match status" value="1"/>
</dbReference>
<name>A0A4Y6R982_9BURK</name>
<evidence type="ECO:0000256" key="4">
    <source>
        <dbReference type="ARBA" id="ARBA00023172"/>
    </source>
</evidence>
<dbReference type="InterPro" id="IPR011010">
    <property type="entry name" value="DNA_brk_join_enz"/>
</dbReference>
<evidence type="ECO:0000256" key="3">
    <source>
        <dbReference type="ARBA" id="ARBA00023125"/>
    </source>
</evidence>